<evidence type="ECO:0000313" key="2">
    <source>
        <dbReference type="Proteomes" id="UP001234297"/>
    </source>
</evidence>
<proteinExistence type="predicted"/>
<protein>
    <submittedName>
        <fullName evidence="1">Uncharacterized protein</fullName>
    </submittedName>
</protein>
<dbReference type="EMBL" id="CM056812">
    <property type="protein sequence ID" value="KAJ8617655.1"/>
    <property type="molecule type" value="Genomic_DNA"/>
</dbReference>
<dbReference type="Proteomes" id="UP001234297">
    <property type="component" value="Chromosome 4"/>
</dbReference>
<reference evidence="1 2" key="1">
    <citation type="journal article" date="2022" name="Hortic Res">
        <title>A haplotype resolved chromosomal level avocado genome allows analysis of novel avocado genes.</title>
        <authorList>
            <person name="Nath O."/>
            <person name="Fletcher S.J."/>
            <person name="Hayward A."/>
            <person name="Shaw L.M."/>
            <person name="Masouleh A.K."/>
            <person name="Furtado A."/>
            <person name="Henry R.J."/>
            <person name="Mitter N."/>
        </authorList>
    </citation>
    <scope>NUCLEOTIDE SEQUENCE [LARGE SCALE GENOMIC DNA]</scope>
    <source>
        <strain evidence="2">cv. Hass</strain>
    </source>
</reference>
<sequence>MNLLPNPNVPIAEEAPLAQEPASPPPPPPPRASSSRHSLSPRPSSSSSTLDRLGAIERDVGYMKQEQKKIKKTVNKLFQYLSAISKSCRIEDVAAPPSPSPPPPDSD</sequence>
<organism evidence="1 2">
    <name type="scientific">Persea americana</name>
    <name type="common">Avocado</name>
    <dbReference type="NCBI Taxonomy" id="3435"/>
    <lineage>
        <taxon>Eukaryota</taxon>
        <taxon>Viridiplantae</taxon>
        <taxon>Streptophyta</taxon>
        <taxon>Embryophyta</taxon>
        <taxon>Tracheophyta</taxon>
        <taxon>Spermatophyta</taxon>
        <taxon>Magnoliopsida</taxon>
        <taxon>Magnoliidae</taxon>
        <taxon>Laurales</taxon>
        <taxon>Lauraceae</taxon>
        <taxon>Persea</taxon>
    </lineage>
</organism>
<name>A0ACC2K962_PERAE</name>
<accession>A0ACC2K962</accession>
<evidence type="ECO:0000313" key="1">
    <source>
        <dbReference type="EMBL" id="KAJ8617655.1"/>
    </source>
</evidence>
<keyword evidence="2" id="KW-1185">Reference proteome</keyword>
<gene>
    <name evidence="1" type="ORF">MRB53_013841</name>
</gene>
<comment type="caution">
    <text evidence="1">The sequence shown here is derived from an EMBL/GenBank/DDBJ whole genome shotgun (WGS) entry which is preliminary data.</text>
</comment>